<dbReference type="Proteomes" id="UP000184339">
    <property type="component" value="Unassembled WGS sequence"/>
</dbReference>
<keyword evidence="1" id="KW-0732">Signal</keyword>
<sequence>MLNINKKLAALLFAVGVGAASVAAQAQASTCTRGCINAYHACVAAGVSEDCSVELDECMLNCG</sequence>
<feature type="signal peptide" evidence="1">
    <location>
        <begin position="1"/>
        <end position="26"/>
    </location>
</feature>
<feature type="chain" id="PRO_5012071040" evidence="1">
    <location>
        <begin position="27"/>
        <end position="63"/>
    </location>
</feature>
<gene>
    <name evidence="2" type="ORF">SAMN05192549_1094</name>
</gene>
<dbReference type="RefSeq" id="WP_072787088.1">
    <property type="nucleotide sequence ID" value="NZ_FRCX01000009.1"/>
</dbReference>
<evidence type="ECO:0000256" key="1">
    <source>
        <dbReference type="SAM" id="SignalP"/>
    </source>
</evidence>
<accession>A0A1M7R0J2</accession>
<evidence type="ECO:0000313" key="3">
    <source>
        <dbReference type="Proteomes" id="UP000184339"/>
    </source>
</evidence>
<keyword evidence="3" id="KW-1185">Reference proteome</keyword>
<name>A0A1M7R0J2_9BURK</name>
<dbReference type="EMBL" id="FRCX01000009">
    <property type="protein sequence ID" value="SHN37903.1"/>
    <property type="molecule type" value="Genomic_DNA"/>
</dbReference>
<protein>
    <submittedName>
        <fullName evidence="2">Uncharacterized protein</fullName>
    </submittedName>
</protein>
<evidence type="ECO:0000313" key="2">
    <source>
        <dbReference type="EMBL" id="SHN37903.1"/>
    </source>
</evidence>
<organism evidence="2 3">
    <name type="scientific">Duganella sacchari</name>
    <dbReference type="NCBI Taxonomy" id="551987"/>
    <lineage>
        <taxon>Bacteria</taxon>
        <taxon>Pseudomonadati</taxon>
        <taxon>Pseudomonadota</taxon>
        <taxon>Betaproteobacteria</taxon>
        <taxon>Burkholderiales</taxon>
        <taxon>Oxalobacteraceae</taxon>
        <taxon>Telluria group</taxon>
        <taxon>Duganella</taxon>
    </lineage>
</organism>
<proteinExistence type="predicted"/>
<dbReference type="AlphaFoldDB" id="A0A1M7R0J2"/>
<reference evidence="3" key="1">
    <citation type="submission" date="2016-11" db="EMBL/GenBank/DDBJ databases">
        <authorList>
            <person name="Varghese N."/>
            <person name="Submissions S."/>
        </authorList>
    </citation>
    <scope>NUCLEOTIDE SEQUENCE [LARGE SCALE GENOMIC DNA]</scope>
    <source>
        <strain evidence="3">Sac-22</strain>
    </source>
</reference>